<proteinExistence type="predicted"/>
<dbReference type="GO" id="GO:0016491">
    <property type="term" value="F:oxidoreductase activity"/>
    <property type="evidence" value="ECO:0007669"/>
    <property type="project" value="UniProtKB-KW"/>
</dbReference>
<keyword evidence="1 3" id="KW-0560">Oxidoreductase</keyword>
<comment type="caution">
    <text evidence="3">The sequence shown here is derived from an EMBL/GenBank/DDBJ whole genome shotgun (WGS) entry which is preliminary data.</text>
</comment>
<evidence type="ECO:0000259" key="2">
    <source>
        <dbReference type="Pfam" id="PF01266"/>
    </source>
</evidence>
<dbReference type="InterPro" id="IPR036188">
    <property type="entry name" value="FAD/NAD-bd_sf"/>
</dbReference>
<name>A0ABM8WLE9_9BURK</name>
<keyword evidence="4" id="KW-1185">Reference proteome</keyword>
<dbReference type="Pfam" id="PF01266">
    <property type="entry name" value="DAO"/>
    <property type="match status" value="1"/>
</dbReference>
<dbReference type="PANTHER" id="PTHR13847:SF289">
    <property type="entry name" value="GLYCINE OXIDASE"/>
    <property type="match status" value="1"/>
</dbReference>
<accession>A0ABM8WLE9</accession>
<dbReference type="InterPro" id="IPR006076">
    <property type="entry name" value="FAD-dep_OxRdtase"/>
</dbReference>
<dbReference type="SUPFAM" id="SSF51905">
    <property type="entry name" value="FAD/NAD(P)-binding domain"/>
    <property type="match status" value="1"/>
</dbReference>
<gene>
    <name evidence="3" type="primary">dadA_1</name>
    <name evidence="3" type="ORF">LMG21510_00996</name>
</gene>
<dbReference type="Proteomes" id="UP000721236">
    <property type="component" value="Unassembled WGS sequence"/>
</dbReference>
<dbReference type="Gene3D" id="3.30.9.10">
    <property type="entry name" value="D-Amino Acid Oxidase, subunit A, domain 2"/>
    <property type="match status" value="1"/>
</dbReference>
<protein>
    <submittedName>
        <fullName evidence="3">D-amino acid dehydrogenase</fullName>
        <ecNumber evidence="3">1.4.99.-</ecNumber>
    </submittedName>
</protein>
<organism evidence="3 4">
    <name type="scientific">Cupriavidus respiraculi</name>
    <dbReference type="NCBI Taxonomy" id="195930"/>
    <lineage>
        <taxon>Bacteria</taxon>
        <taxon>Pseudomonadati</taxon>
        <taxon>Pseudomonadota</taxon>
        <taxon>Betaproteobacteria</taxon>
        <taxon>Burkholderiales</taxon>
        <taxon>Burkholderiaceae</taxon>
        <taxon>Cupriavidus</taxon>
    </lineage>
</organism>
<evidence type="ECO:0000313" key="3">
    <source>
        <dbReference type="EMBL" id="CAG9168209.1"/>
    </source>
</evidence>
<dbReference type="EMBL" id="CAJZAH010000001">
    <property type="protein sequence ID" value="CAG9168209.1"/>
    <property type="molecule type" value="Genomic_DNA"/>
</dbReference>
<reference evidence="3 4" key="1">
    <citation type="submission" date="2021-08" db="EMBL/GenBank/DDBJ databases">
        <authorList>
            <person name="Peeters C."/>
        </authorList>
    </citation>
    <scope>NUCLEOTIDE SEQUENCE [LARGE SCALE GENOMIC DNA]</scope>
    <source>
        <strain evidence="3 4">LMG 21510</strain>
    </source>
</reference>
<dbReference type="EC" id="1.4.99.-" evidence="3"/>
<evidence type="ECO:0000313" key="4">
    <source>
        <dbReference type="Proteomes" id="UP000721236"/>
    </source>
</evidence>
<dbReference type="RefSeq" id="WP_224040050.1">
    <property type="nucleotide sequence ID" value="NZ_CAJZAH010000001.1"/>
</dbReference>
<sequence length="437" mass="46728">MTLPATPSTTAPVTVIGGGIVGLSCALQLQRDGHRVTVMERAGPGEGCSFGNAGCISTASVVPMAMPGMLGKVPSWLVDPMGPLTVRWSYLPRALPWLVRWIRAGTREQARTTSHALHALHSGTYPGYRSMLDADQYDDLIRTPGHLYVWRSAALGDGDLLAQSMRDALGIESQWLGAGEIQDLEPSLTKDVRTGLLLPENGFTCNPERLAKTLAANFVAAGGTLLRRTVLGFEMGEHGPRTVYTDCGSYPVATLVICAGAFSTRLAGSLTDVRIPLETERGYHAMLTRPTVAPGRPIMDCENKFIATPMEHGLRIAGTVEIGGLDAAPDFRRAAVLAEHGRRLFPGLSYESDSSWMGHRPSTPDGLPVIDRSDRHRNVYLAFGHGHLGITEAPGTGRLIADLVRGRQPFIDPAPFGLRRFGAVAGHAATAGDVTAV</sequence>
<dbReference type="PANTHER" id="PTHR13847">
    <property type="entry name" value="SARCOSINE DEHYDROGENASE-RELATED"/>
    <property type="match status" value="1"/>
</dbReference>
<dbReference type="Gene3D" id="3.50.50.60">
    <property type="entry name" value="FAD/NAD(P)-binding domain"/>
    <property type="match status" value="2"/>
</dbReference>
<dbReference type="SUPFAM" id="SSF54373">
    <property type="entry name" value="FAD-linked reductases, C-terminal domain"/>
    <property type="match status" value="1"/>
</dbReference>
<evidence type="ECO:0000256" key="1">
    <source>
        <dbReference type="ARBA" id="ARBA00023002"/>
    </source>
</evidence>
<feature type="domain" description="FAD dependent oxidoreductase" evidence="2">
    <location>
        <begin position="13"/>
        <end position="403"/>
    </location>
</feature>